<dbReference type="AlphaFoldDB" id="T2MJ57"/>
<dbReference type="EMBL" id="HAAD01005917">
    <property type="protein sequence ID" value="CDG72149.1"/>
    <property type="molecule type" value="mRNA"/>
</dbReference>
<proteinExistence type="evidence at transcript level"/>
<gene>
    <name evidence="5" type="primary">CDK2AP1</name>
    <name evidence="7" type="synonym">LOC100214685</name>
</gene>
<dbReference type="RefSeq" id="XP_002164440.1">
    <property type="nucleotide sequence ID" value="XM_002164404.3"/>
</dbReference>
<dbReference type="InterPro" id="IPR017266">
    <property type="entry name" value="DOC_1/2"/>
</dbReference>
<dbReference type="GO" id="GO:0005634">
    <property type="term" value="C:nucleus"/>
    <property type="evidence" value="ECO:0007669"/>
    <property type="project" value="UniProtKB-SubCell"/>
</dbReference>
<evidence type="ECO:0000256" key="1">
    <source>
        <dbReference type="ARBA" id="ARBA00004123"/>
    </source>
</evidence>
<keyword evidence="5" id="KW-0808">Transferase</keyword>
<dbReference type="KEGG" id="hmg:100214685"/>
<keyword evidence="5" id="KW-0418">Kinase</keyword>
<evidence type="ECO:0000256" key="2">
    <source>
        <dbReference type="ARBA" id="ARBA00008485"/>
    </source>
</evidence>
<evidence type="ECO:0000256" key="4">
    <source>
        <dbReference type="ARBA" id="ARBA00023242"/>
    </source>
</evidence>
<dbReference type="OrthoDB" id="9628807at2759"/>
<dbReference type="GO" id="GO:0016301">
    <property type="term" value="F:kinase activity"/>
    <property type="evidence" value="ECO:0007669"/>
    <property type="project" value="UniProtKB-KW"/>
</dbReference>
<name>T2MJ57_HYDVU</name>
<dbReference type="Pfam" id="PF09806">
    <property type="entry name" value="CDK2AP"/>
    <property type="match status" value="1"/>
</dbReference>
<comment type="subcellular location">
    <subcellularLocation>
        <location evidence="1">Nucleus</location>
    </subcellularLocation>
</comment>
<keyword evidence="3" id="KW-0597">Phosphoprotein</keyword>
<dbReference type="OMA" id="GIMHART"/>
<accession>T2MJ57</accession>
<evidence type="ECO:0000313" key="7">
    <source>
        <dbReference type="RefSeq" id="XP_065664865.1"/>
    </source>
</evidence>
<dbReference type="GeneID" id="100214685"/>
<dbReference type="GO" id="GO:0005737">
    <property type="term" value="C:cytoplasm"/>
    <property type="evidence" value="ECO:0007669"/>
    <property type="project" value="TreeGrafter"/>
</dbReference>
<dbReference type="RefSeq" id="XP_065664865.1">
    <property type="nucleotide sequence ID" value="XM_065808793.1"/>
</dbReference>
<keyword evidence="4" id="KW-0539">Nucleus</keyword>
<sequence>MASYNTQDVKKIELSYKPALQTHHHQPLHYSSPAQVAAPIQTQQQVSRNIVNNSPQFSHQSKYGELLNVIEDLGREIKPTYAGSKMAQERLKKGIMHARTLVRECLAEVDKSARQ</sequence>
<dbReference type="Gene3D" id="6.10.140.1300">
    <property type="match status" value="1"/>
</dbReference>
<dbReference type="PANTHER" id="PTHR22607:SF3">
    <property type="entry name" value="CDK2-ASSOCIATED PROTEIN 1, ISOFORM B"/>
    <property type="match status" value="1"/>
</dbReference>
<evidence type="ECO:0000256" key="3">
    <source>
        <dbReference type="ARBA" id="ARBA00022553"/>
    </source>
</evidence>
<keyword evidence="6" id="KW-1185">Reference proteome</keyword>
<comment type="similarity">
    <text evidence="2">Belongs to the CDK2AP family.</text>
</comment>
<evidence type="ECO:0000313" key="6">
    <source>
        <dbReference type="Proteomes" id="UP001652625"/>
    </source>
</evidence>
<evidence type="ECO:0000313" key="5">
    <source>
        <dbReference type="EMBL" id="CDG72149.1"/>
    </source>
</evidence>
<dbReference type="Proteomes" id="UP001652625">
    <property type="component" value="Chromosome 10"/>
</dbReference>
<dbReference type="PANTHER" id="PTHR22607">
    <property type="entry name" value="DELETED IN ORAL CANCER 1/CDK2-ASSOCIATED PROTEIN 1"/>
    <property type="match status" value="1"/>
</dbReference>
<reference evidence="7" key="2">
    <citation type="submission" date="2025-05" db="UniProtKB">
        <authorList>
            <consortium name="RefSeq"/>
        </authorList>
    </citation>
    <scope>IDENTIFICATION</scope>
</reference>
<reference evidence="5" key="1">
    <citation type="journal article" date="2013" name="Genome Biol. Evol.">
        <title>Punctuated emergences of genetic and phenotypic innovations in eumetazoan, bilaterian, euteleostome, and hominidae ancestors.</title>
        <authorList>
            <person name="Wenger Y."/>
            <person name="Galliot B."/>
        </authorList>
    </citation>
    <scope>NUCLEOTIDE SEQUENCE</scope>
    <source>
        <tissue evidence="5">Whole animals</tissue>
    </source>
</reference>
<organism evidence="5">
    <name type="scientific">Hydra vulgaris</name>
    <name type="common">Hydra</name>
    <name type="synonym">Hydra attenuata</name>
    <dbReference type="NCBI Taxonomy" id="6087"/>
    <lineage>
        <taxon>Eukaryota</taxon>
        <taxon>Metazoa</taxon>
        <taxon>Cnidaria</taxon>
        <taxon>Hydrozoa</taxon>
        <taxon>Hydroidolina</taxon>
        <taxon>Anthoathecata</taxon>
        <taxon>Aplanulata</taxon>
        <taxon>Hydridae</taxon>
        <taxon>Hydra</taxon>
    </lineage>
</organism>
<protein>
    <submittedName>
        <fullName evidence="5">Cyclin-dependent kinase 2-associated protein 1</fullName>
    </submittedName>
    <submittedName>
        <fullName evidence="7">Uncharacterized protein LOC100214685 isoform X2</fullName>
    </submittedName>
</protein>